<keyword evidence="3" id="KW-0547">Nucleotide-binding</keyword>
<dbReference type="InterPro" id="IPR001611">
    <property type="entry name" value="Leu-rich_rpt"/>
</dbReference>
<dbReference type="FunFam" id="1.10.10.10:FF:000322">
    <property type="entry name" value="Probable disease resistance protein At1g63360"/>
    <property type="match status" value="1"/>
</dbReference>
<dbReference type="InterPro" id="IPR027417">
    <property type="entry name" value="P-loop_NTPase"/>
</dbReference>
<protein>
    <submittedName>
        <fullName evidence="12">Uncharacterized protein</fullName>
    </submittedName>
</protein>
<feature type="coiled-coil region" evidence="6">
    <location>
        <begin position="123"/>
        <end position="150"/>
    </location>
</feature>
<dbReference type="PANTHER" id="PTHR36766">
    <property type="entry name" value="PLANT BROAD-SPECTRUM MILDEW RESISTANCE PROTEIN RPW8"/>
    <property type="match status" value="1"/>
</dbReference>
<dbReference type="InterPro" id="IPR055414">
    <property type="entry name" value="LRR_R13L4/SHOC2-like"/>
</dbReference>
<dbReference type="InterPro" id="IPR002182">
    <property type="entry name" value="NB-ARC"/>
</dbReference>
<dbReference type="InterPro" id="IPR056789">
    <property type="entry name" value="LRR_R13L1-DRL21"/>
</dbReference>
<name>A0ABD3JFN0_EUCGL</name>
<evidence type="ECO:0000313" key="12">
    <source>
        <dbReference type="EMBL" id="KAL3726871.1"/>
    </source>
</evidence>
<dbReference type="Pfam" id="PF23559">
    <property type="entry name" value="WHD_DRP"/>
    <property type="match status" value="1"/>
</dbReference>
<dbReference type="PANTHER" id="PTHR36766:SF35">
    <property type="entry name" value="DISEASE RESISTANCE PROTEIN RGA3"/>
    <property type="match status" value="1"/>
</dbReference>
<gene>
    <name evidence="12" type="ORF">ACJRO7_031727</name>
</gene>
<feature type="domain" description="Disease resistance R13L4/SHOC-2-like LRR" evidence="10">
    <location>
        <begin position="943"/>
        <end position="1064"/>
    </location>
</feature>
<dbReference type="Pfam" id="PF00560">
    <property type="entry name" value="LRR_1"/>
    <property type="match status" value="1"/>
</dbReference>
<evidence type="ECO:0000256" key="4">
    <source>
        <dbReference type="ARBA" id="ARBA00022821"/>
    </source>
</evidence>
<evidence type="ECO:0000259" key="8">
    <source>
        <dbReference type="Pfam" id="PF18052"/>
    </source>
</evidence>
<feature type="domain" description="R13L1/DRL21-like LRR repeat region" evidence="11">
    <location>
        <begin position="672"/>
        <end position="794"/>
    </location>
</feature>
<feature type="domain" description="NB-ARC" evidence="7">
    <location>
        <begin position="176"/>
        <end position="357"/>
    </location>
</feature>
<evidence type="ECO:0000256" key="1">
    <source>
        <dbReference type="ARBA" id="ARBA00022614"/>
    </source>
</evidence>
<reference evidence="12 13" key="1">
    <citation type="submission" date="2024-11" db="EMBL/GenBank/DDBJ databases">
        <title>Chromosome-level genome assembly of Eucalyptus globulus Labill. provides insights into its genome evolution.</title>
        <authorList>
            <person name="Li X."/>
        </authorList>
    </citation>
    <scope>NUCLEOTIDE SEQUENCE [LARGE SCALE GENOMIC DNA]</scope>
    <source>
        <strain evidence="12">CL2024</strain>
        <tissue evidence="12">Fresh tender leaves</tissue>
    </source>
</reference>
<sequence>MAEAVLFSLATDILKSLATEMVKPGGSFASQKIQLLCCAKDELQSLEDTVQTIQAVLLDAEKQQWHNKQVQLWLKSLKDVLYNVQDLLDNVATEDLRRKVSPGSKMTKEVRLFFSKSNQLVYCLKVGNEIEGLRKKLDRIEKNRNFKLEEHQSETTLPIQRRTPTVECEENIIGREEDKKEIIARLLDPSSGESVSIVSIIDIGGMGKTTLADLVYKDEKVKECFELKMWVCHGDPKIFDVDVIVKKILNSAKDDPEVKKNLKGIENKNEEALQRLLGKVLEGKKYLLVLDDLWNEDRMRWLKLRPLLMGGSRGSKILITTRSLSVVEATDAKSVKFNLRGLSAEKSWDLFKKMAFGDAETSSESGLEEIGRDIVEKCAGKTKEWLNFKERELSNIDDSAEGIMEVLKVSYDHLPSHLKHCFAYCALFPKDHVFDKQTMIQLWMAQGFIQSLEGSGDLEETGDNYVSNLLCRSFLEVEEIDDDTITGHECKMIDLNEGGINRGIRHASFLEQSSSRQKLTLLREATNLRTFLSLKKWHSIPTDFPIEIISKLRCCRALGFGYEDFLIPAFLGSRLKHLRFLDASNNESIQNLPDSITDLVNLQTLKLSNCQKLTTLPRDLKKLVNLRHLLIDGCKELSHMPCGLSHLSKLQTLNLYVIQKMDHKVPGGVGSLDELSALNRLGGSIVLRDLKFLQPVPNKSHLQEMERLHCLKLYWRMEQQDGKSDSDELILWENLRPHLNLTSLTIYKYKNRSSPSWLSSMVNLIELDVDECTEWKYLPSLRELPSLRRLTLSNLYALEFVEEISDLEQSDTSLPCFPSLEQLDLNYCHNLKGWWGRRQPMEPDQDHQQYNSYSSFPKLLSMEISCCPHLNSMPLFPQIESLEIFADSIKWLQQRMAVSTFIPLSKLERLEFEVVDLEHSMLETLLPFLRNLKTLVFDYCNELRSLSCGMQSLSSLQSLDIRECEELDVSSHDDEHGTQWRSLAKLCHLRFFNLPKLVALPEGIQHITTLESLDVSRCKNLMSLPEWIGNFSALKKLDVSDCSKLTCLPDGISRLTSLKTLRIAGCPVLQERCQRECGADWEKIAHLPCSREEIIEEW</sequence>
<evidence type="ECO:0000256" key="5">
    <source>
        <dbReference type="ARBA" id="ARBA00022840"/>
    </source>
</evidence>
<evidence type="ECO:0000259" key="7">
    <source>
        <dbReference type="Pfam" id="PF00931"/>
    </source>
</evidence>
<proteinExistence type="predicted"/>
<feature type="domain" description="Disease resistance protein winged helix" evidence="9">
    <location>
        <begin position="427"/>
        <end position="495"/>
    </location>
</feature>
<dbReference type="InterPro" id="IPR041118">
    <property type="entry name" value="Rx_N"/>
</dbReference>
<evidence type="ECO:0000259" key="10">
    <source>
        <dbReference type="Pfam" id="PF23598"/>
    </source>
</evidence>
<dbReference type="Proteomes" id="UP001634007">
    <property type="component" value="Unassembled WGS sequence"/>
</dbReference>
<comment type="caution">
    <text evidence="12">The sequence shown here is derived from an EMBL/GenBank/DDBJ whole genome shotgun (WGS) entry which is preliminary data.</text>
</comment>
<dbReference type="GO" id="GO:0005524">
    <property type="term" value="F:ATP binding"/>
    <property type="evidence" value="ECO:0007669"/>
    <property type="project" value="UniProtKB-KW"/>
</dbReference>
<dbReference type="Gene3D" id="3.80.10.10">
    <property type="entry name" value="Ribonuclease Inhibitor"/>
    <property type="match status" value="4"/>
</dbReference>
<dbReference type="Pfam" id="PF00931">
    <property type="entry name" value="NB-ARC"/>
    <property type="match status" value="1"/>
</dbReference>
<dbReference type="PRINTS" id="PR00364">
    <property type="entry name" value="DISEASERSIST"/>
</dbReference>
<keyword evidence="4" id="KW-0611">Plant defense</keyword>
<dbReference type="EMBL" id="JBJKBG010000008">
    <property type="protein sequence ID" value="KAL3726871.1"/>
    <property type="molecule type" value="Genomic_DNA"/>
</dbReference>
<evidence type="ECO:0000256" key="6">
    <source>
        <dbReference type="SAM" id="Coils"/>
    </source>
</evidence>
<evidence type="ECO:0000259" key="11">
    <source>
        <dbReference type="Pfam" id="PF25019"/>
    </source>
</evidence>
<dbReference type="InterPro" id="IPR036388">
    <property type="entry name" value="WH-like_DNA-bd_sf"/>
</dbReference>
<evidence type="ECO:0000256" key="3">
    <source>
        <dbReference type="ARBA" id="ARBA00022741"/>
    </source>
</evidence>
<feature type="domain" description="Disease resistance N-terminal" evidence="8">
    <location>
        <begin position="26"/>
        <end position="105"/>
    </location>
</feature>
<dbReference type="GO" id="GO:0006952">
    <property type="term" value="P:defense response"/>
    <property type="evidence" value="ECO:0007669"/>
    <property type="project" value="UniProtKB-KW"/>
</dbReference>
<keyword evidence="2" id="KW-0677">Repeat</keyword>
<dbReference type="GO" id="GO:0051707">
    <property type="term" value="P:response to other organism"/>
    <property type="evidence" value="ECO:0007669"/>
    <property type="project" value="UniProtKB-ARBA"/>
</dbReference>
<dbReference type="SUPFAM" id="SSF52058">
    <property type="entry name" value="L domain-like"/>
    <property type="match status" value="2"/>
</dbReference>
<accession>A0ABD3JFN0</accession>
<dbReference type="AlphaFoldDB" id="A0ABD3JFN0"/>
<dbReference type="Gene3D" id="1.20.5.4130">
    <property type="match status" value="1"/>
</dbReference>
<evidence type="ECO:0000256" key="2">
    <source>
        <dbReference type="ARBA" id="ARBA00022737"/>
    </source>
</evidence>
<dbReference type="Pfam" id="PF25019">
    <property type="entry name" value="LRR_R13L1-DRL21"/>
    <property type="match status" value="1"/>
</dbReference>
<organism evidence="12 13">
    <name type="scientific">Eucalyptus globulus</name>
    <name type="common">Tasmanian blue gum</name>
    <dbReference type="NCBI Taxonomy" id="34317"/>
    <lineage>
        <taxon>Eukaryota</taxon>
        <taxon>Viridiplantae</taxon>
        <taxon>Streptophyta</taxon>
        <taxon>Embryophyta</taxon>
        <taxon>Tracheophyta</taxon>
        <taxon>Spermatophyta</taxon>
        <taxon>Magnoliopsida</taxon>
        <taxon>eudicotyledons</taxon>
        <taxon>Gunneridae</taxon>
        <taxon>Pentapetalae</taxon>
        <taxon>rosids</taxon>
        <taxon>malvids</taxon>
        <taxon>Myrtales</taxon>
        <taxon>Myrtaceae</taxon>
        <taxon>Myrtoideae</taxon>
        <taxon>Eucalypteae</taxon>
        <taxon>Eucalyptus</taxon>
    </lineage>
</organism>
<keyword evidence="5" id="KW-0067">ATP-binding</keyword>
<evidence type="ECO:0000313" key="13">
    <source>
        <dbReference type="Proteomes" id="UP001634007"/>
    </source>
</evidence>
<dbReference type="Pfam" id="PF23598">
    <property type="entry name" value="LRR_14"/>
    <property type="match status" value="1"/>
</dbReference>
<dbReference type="Pfam" id="PF18052">
    <property type="entry name" value="Rx_N"/>
    <property type="match status" value="1"/>
</dbReference>
<dbReference type="SUPFAM" id="SSF52540">
    <property type="entry name" value="P-loop containing nucleoside triphosphate hydrolases"/>
    <property type="match status" value="1"/>
</dbReference>
<dbReference type="Gene3D" id="3.40.50.300">
    <property type="entry name" value="P-loop containing nucleotide triphosphate hydrolases"/>
    <property type="match status" value="1"/>
</dbReference>
<dbReference type="Gene3D" id="1.10.10.10">
    <property type="entry name" value="Winged helix-like DNA-binding domain superfamily/Winged helix DNA-binding domain"/>
    <property type="match status" value="1"/>
</dbReference>
<keyword evidence="13" id="KW-1185">Reference proteome</keyword>
<keyword evidence="1" id="KW-0433">Leucine-rich repeat</keyword>
<dbReference type="InterPro" id="IPR058922">
    <property type="entry name" value="WHD_DRP"/>
</dbReference>
<dbReference type="InterPro" id="IPR032675">
    <property type="entry name" value="LRR_dom_sf"/>
</dbReference>
<keyword evidence="6" id="KW-0175">Coiled coil</keyword>
<evidence type="ECO:0000259" key="9">
    <source>
        <dbReference type="Pfam" id="PF23559"/>
    </source>
</evidence>